<dbReference type="EMBL" id="JARFPL010000004">
    <property type="protein sequence ID" value="MDF0592301.1"/>
    <property type="molecule type" value="Genomic_DNA"/>
</dbReference>
<dbReference type="HAMAP" id="MF_00216">
    <property type="entry name" value="aIF_1A"/>
    <property type="match status" value="1"/>
</dbReference>
<evidence type="ECO:0000313" key="6">
    <source>
        <dbReference type="EMBL" id="MDF0592301.1"/>
    </source>
</evidence>
<dbReference type="InterPro" id="IPR006196">
    <property type="entry name" value="RNA-binding_domain_S1_IF1"/>
</dbReference>
<organism evidence="6 7">
    <name type="scientific">Candidatus Methanocrinis alkalitolerans</name>
    <dbReference type="NCBI Taxonomy" id="3033395"/>
    <lineage>
        <taxon>Archaea</taxon>
        <taxon>Methanobacteriati</taxon>
        <taxon>Methanobacteriota</taxon>
        <taxon>Stenosarchaea group</taxon>
        <taxon>Methanomicrobia</taxon>
        <taxon>Methanotrichales</taxon>
        <taxon>Methanotrichaceae</taxon>
        <taxon>Methanocrinis</taxon>
    </lineage>
</organism>
<evidence type="ECO:0000256" key="2">
    <source>
        <dbReference type="HAMAP-Rule" id="MF_00216"/>
    </source>
</evidence>
<accession>A0ABT5XC80</accession>
<dbReference type="PANTHER" id="PTHR21668">
    <property type="entry name" value="EIF-1A"/>
    <property type="match status" value="1"/>
</dbReference>
<dbReference type="NCBIfam" id="NF003084">
    <property type="entry name" value="PRK04012.1-3"/>
    <property type="match status" value="1"/>
</dbReference>
<feature type="domain" description="S1-like" evidence="5">
    <location>
        <begin position="20"/>
        <end position="94"/>
    </location>
</feature>
<dbReference type="Pfam" id="PF01176">
    <property type="entry name" value="eIF-1a"/>
    <property type="match status" value="1"/>
</dbReference>
<dbReference type="NCBIfam" id="NF003085">
    <property type="entry name" value="PRK04012.1-5"/>
    <property type="match status" value="1"/>
</dbReference>
<dbReference type="SUPFAM" id="SSF50249">
    <property type="entry name" value="Nucleic acid-binding proteins"/>
    <property type="match status" value="1"/>
</dbReference>
<evidence type="ECO:0000259" key="5">
    <source>
        <dbReference type="PROSITE" id="PS50832"/>
    </source>
</evidence>
<keyword evidence="2 3" id="KW-0648">Protein biosynthesis</keyword>
<evidence type="ECO:0000256" key="3">
    <source>
        <dbReference type="PROSITE-ProRule" id="PRU00181"/>
    </source>
</evidence>
<evidence type="ECO:0000313" key="7">
    <source>
        <dbReference type="Proteomes" id="UP001215956"/>
    </source>
</evidence>
<dbReference type="PROSITE" id="PS50832">
    <property type="entry name" value="S1_IF1_TYPE"/>
    <property type="match status" value="1"/>
</dbReference>
<dbReference type="SMART" id="SM00652">
    <property type="entry name" value="eIF1a"/>
    <property type="match status" value="1"/>
</dbReference>
<comment type="caution">
    <text evidence="6">The sequence shown here is derived from an EMBL/GenBank/DDBJ whole genome shotgun (WGS) entry which is preliminary data.</text>
</comment>
<protein>
    <recommendedName>
        <fullName evidence="2">Translation initiation factor 1A</fullName>
        <shortName evidence="2">aIF-1A</shortName>
    </recommendedName>
</protein>
<dbReference type="InterPro" id="IPR012340">
    <property type="entry name" value="NA-bd_OB-fold"/>
</dbReference>
<dbReference type="Gene3D" id="2.40.50.140">
    <property type="entry name" value="Nucleic acid-binding proteins"/>
    <property type="match status" value="1"/>
</dbReference>
<evidence type="ECO:0000256" key="1">
    <source>
        <dbReference type="ARBA" id="ARBA00025502"/>
    </source>
</evidence>
<dbReference type="Proteomes" id="UP001215956">
    <property type="component" value="Unassembled WGS sequence"/>
</dbReference>
<dbReference type="NCBIfam" id="TIGR00523">
    <property type="entry name" value="eIF-1A"/>
    <property type="match status" value="1"/>
</dbReference>
<dbReference type="GO" id="GO:0003743">
    <property type="term" value="F:translation initiation factor activity"/>
    <property type="evidence" value="ECO:0007669"/>
    <property type="project" value="UniProtKB-KW"/>
</dbReference>
<keyword evidence="2 3" id="KW-0396">Initiation factor</keyword>
<comment type="function">
    <text evidence="1 2">Seems to be required for maximal rate of protein biosynthesis. Enhances ribosome dissociation into subunits and stabilizes the binding of the initiator Met-tRNA(I) to 40 S ribosomal subunits.</text>
</comment>
<gene>
    <name evidence="6" type="primary">eif1A</name>
    <name evidence="2" type="synonym">eif1a</name>
    <name evidence="6" type="ORF">P0O24_01715</name>
</gene>
<proteinExistence type="inferred from homology"/>
<name>A0ABT5XC80_9EURY</name>
<evidence type="ECO:0000256" key="4">
    <source>
        <dbReference type="RuleBase" id="RU004364"/>
    </source>
</evidence>
<comment type="similarity">
    <text evidence="2 4">Belongs to the eIF-1A family.</text>
</comment>
<sequence length="111" mass="13201">MANYASTKRKRDAQGPEVVKRVRLPRAHDREVFGSVETRLGANRLMVRCVDGKERMARIPGKMKKRIWIRENDVVIVVPWDFQDEKADVVWRYTRPQVDYLERKGYLKRQS</sequence>
<dbReference type="InterPro" id="IPR001253">
    <property type="entry name" value="TIF_eIF-1A"/>
</dbReference>
<reference evidence="6 7" key="1">
    <citation type="submission" date="2023-03" db="EMBL/GenBank/DDBJ databases">
        <title>Whole genome sequencing of Methanotrichaceae archaeon M04Ac.</title>
        <authorList>
            <person name="Khomyakova M.A."/>
            <person name="Merkel A.Y."/>
            <person name="Slobodkin A.I."/>
        </authorList>
    </citation>
    <scope>NUCLEOTIDE SEQUENCE [LARGE SCALE GENOMIC DNA]</scope>
    <source>
        <strain evidence="6 7">M04Ac</strain>
    </source>
</reference>
<keyword evidence="7" id="KW-1185">Reference proteome</keyword>
<dbReference type="RefSeq" id="WP_316968098.1">
    <property type="nucleotide sequence ID" value="NZ_JARFPL010000004.1"/>
</dbReference>
<dbReference type="CDD" id="cd05793">
    <property type="entry name" value="S1_IF1A"/>
    <property type="match status" value="1"/>
</dbReference>